<dbReference type="KEGG" id="muo:115479275"/>
<feature type="domain" description="Death" evidence="2">
    <location>
        <begin position="858"/>
        <end position="950"/>
    </location>
</feature>
<dbReference type="Gene3D" id="1.25.40.20">
    <property type="entry name" value="Ankyrin repeat-containing domain"/>
    <property type="match status" value="2"/>
</dbReference>
<feature type="repeat" description="ANK" evidence="1">
    <location>
        <begin position="123"/>
        <end position="155"/>
    </location>
</feature>
<name>A0A6P7Z672_9AMPH</name>
<dbReference type="SMART" id="SM00248">
    <property type="entry name" value="ANK"/>
    <property type="match status" value="6"/>
</dbReference>
<dbReference type="PROSITE" id="PS50088">
    <property type="entry name" value="ANK_REPEAT"/>
    <property type="match status" value="4"/>
</dbReference>
<dbReference type="Gene3D" id="3.40.50.300">
    <property type="entry name" value="P-loop containing nucleotide triphosphate hydrolases"/>
    <property type="match status" value="1"/>
</dbReference>
<dbReference type="Pfam" id="PF00023">
    <property type="entry name" value="Ank"/>
    <property type="match status" value="1"/>
</dbReference>
<gene>
    <name evidence="4" type="primary">LOC115479275</name>
</gene>
<dbReference type="Pfam" id="PF12796">
    <property type="entry name" value="Ank_2"/>
    <property type="match status" value="1"/>
</dbReference>
<dbReference type="InterPro" id="IPR027417">
    <property type="entry name" value="P-loop_NTPase"/>
</dbReference>
<dbReference type="PROSITE" id="PS50297">
    <property type="entry name" value="ANK_REP_REGION"/>
    <property type="match status" value="4"/>
</dbReference>
<keyword evidence="1" id="KW-0040">ANK repeat</keyword>
<dbReference type="SUPFAM" id="SSF48403">
    <property type="entry name" value="Ankyrin repeat"/>
    <property type="match status" value="1"/>
</dbReference>
<evidence type="ECO:0000256" key="1">
    <source>
        <dbReference type="PROSITE-ProRule" id="PRU00023"/>
    </source>
</evidence>
<dbReference type="GeneID" id="115479275"/>
<feature type="repeat" description="ANK" evidence="1">
    <location>
        <begin position="89"/>
        <end position="111"/>
    </location>
</feature>
<dbReference type="RefSeq" id="XP_030072983.1">
    <property type="nucleotide sequence ID" value="XM_030217123.1"/>
</dbReference>
<sequence length="956" mass="108717">MTLKVIKTGNICVSFTTQRVALRTEMDFIHAVEIGNVQLVKLFTKQEIDVNYQDQNTNTALHYAAFTGNLEIVRLLLNAGANVLSKNKSGLTPLHLAAFGGSRLVLQQLLNGREDSIDLKSNEGSSVLHEAVRGRHIETVKHLLQKKANCNLQDKDGNTPLHMAVSQESLQICQYLLDCSPNLLLRNKDGKTCLHLAASVGSLAICQLLYVKDPSLANAKDESGESFLFHAVRGAVQSTKSHAELVTWILTICEHILYKNMAGQMVLDVAKSIAAPEAIVRLLNKKTQEQQNLDLMISCQQLANGQVKLFICGHCGVGKTTLANALHQEETFQWMRWFPFFCGSPEAPPSTKGVDITYKDLAGGPFVIWDFAGQMEYYFTHSLLLATNSSNVIYCLVFSLENIDCHRDGGQLESLHQVHYWMRFLNVSIRSQTSGKPRIFLVGSHYDKMNEGSGSEIALGFFELLKGEAKELMNCFEVDYFYMNLKDSNQLKPLCQKLNEKAKEIWQSSQKPGVPEDHRRVMEEIRQLKINKVKFILWKEFERIITHNLVDPIEEEQLRRVVKYLHTRSELLYFSNVCSSQNGKEDLLVLDLQWLCKDIFGTFGKVVICGSSQKEQWSRQELANCLQLGSSEDIKAVLELLEVLELIICPVGKEEYIVPALLTREKGEDIWVKYKHSVYHGVAYYWNKDYGLFSLAFFARLQLWLLKKFTSPGGERFCIWKDGIKCVDGAEVLVQVSVDRRVVNVIGRYDRQSHNSLDVEAARSCWQLLEIVSVHVEELLAETCAVSDWCKRYLSPGDMCQKQDSSSSKIATYTYRDILEAEQQRRTLYQKMSACDDQPWDVLMAGYDLAILASLRGAARVQWMEARTLQHLCRLLDPPHPLGKDWKCLMEKLGNATSQTIQTLEDCAGREKCSPTFRIFQENPLTIDRLCYVLREMEREDCLMEIDNMFDSLNDV</sequence>
<dbReference type="PANTHER" id="PTHR47679:SF2">
    <property type="entry name" value="C-TERMINAL OF ROC (COR) DOMAIN-CONTAINING PROTEIN"/>
    <property type="match status" value="1"/>
</dbReference>
<evidence type="ECO:0000313" key="3">
    <source>
        <dbReference type="Proteomes" id="UP000515156"/>
    </source>
</evidence>
<dbReference type="Gene3D" id="1.10.533.10">
    <property type="entry name" value="Death Domain, Fas"/>
    <property type="match status" value="1"/>
</dbReference>
<evidence type="ECO:0000259" key="2">
    <source>
        <dbReference type="SMART" id="SM00005"/>
    </source>
</evidence>
<protein>
    <submittedName>
        <fullName evidence="4">Death-associated protein kinase 1-like</fullName>
    </submittedName>
</protein>
<dbReference type="InterPro" id="IPR036770">
    <property type="entry name" value="Ankyrin_rpt-contain_sf"/>
</dbReference>
<dbReference type="SMART" id="SM00005">
    <property type="entry name" value="DEATH"/>
    <property type="match status" value="1"/>
</dbReference>
<keyword evidence="3" id="KW-1185">Reference proteome</keyword>
<proteinExistence type="predicted"/>
<dbReference type="Pfam" id="PF13637">
    <property type="entry name" value="Ank_4"/>
    <property type="match status" value="1"/>
</dbReference>
<dbReference type="AlphaFoldDB" id="A0A6P7Z672"/>
<dbReference type="InParanoid" id="A0A6P7Z672"/>
<reference evidence="4" key="1">
    <citation type="submission" date="2025-08" db="UniProtKB">
        <authorList>
            <consortium name="RefSeq"/>
        </authorList>
    </citation>
    <scope>IDENTIFICATION</scope>
</reference>
<dbReference type="InterPro" id="IPR002110">
    <property type="entry name" value="Ankyrin_rpt"/>
</dbReference>
<dbReference type="SUPFAM" id="SSF52540">
    <property type="entry name" value="P-loop containing nucleoside triphosphate hydrolases"/>
    <property type="match status" value="1"/>
</dbReference>
<dbReference type="Proteomes" id="UP000515156">
    <property type="component" value="Chromosome 10"/>
</dbReference>
<accession>A0A6P7Z672</accession>
<dbReference type="OrthoDB" id="9988411at2759"/>
<feature type="repeat" description="ANK" evidence="1">
    <location>
        <begin position="56"/>
        <end position="88"/>
    </location>
</feature>
<dbReference type="Pfam" id="PF00531">
    <property type="entry name" value="Death"/>
    <property type="match status" value="1"/>
</dbReference>
<dbReference type="InterPro" id="IPR011029">
    <property type="entry name" value="DEATH-like_dom_sf"/>
</dbReference>
<evidence type="ECO:0000313" key="4">
    <source>
        <dbReference type="RefSeq" id="XP_030072983.1"/>
    </source>
</evidence>
<dbReference type="GO" id="GO:0007165">
    <property type="term" value="P:signal transduction"/>
    <property type="evidence" value="ECO:0007669"/>
    <property type="project" value="InterPro"/>
</dbReference>
<dbReference type="PANTHER" id="PTHR47679">
    <property type="entry name" value="PROTEIN TORNADO 1"/>
    <property type="match status" value="1"/>
</dbReference>
<organism evidence="3 4">
    <name type="scientific">Microcaecilia unicolor</name>
    <dbReference type="NCBI Taxonomy" id="1415580"/>
    <lineage>
        <taxon>Eukaryota</taxon>
        <taxon>Metazoa</taxon>
        <taxon>Chordata</taxon>
        <taxon>Craniata</taxon>
        <taxon>Vertebrata</taxon>
        <taxon>Euteleostomi</taxon>
        <taxon>Amphibia</taxon>
        <taxon>Gymnophiona</taxon>
        <taxon>Siphonopidae</taxon>
        <taxon>Microcaecilia</taxon>
    </lineage>
</organism>
<dbReference type="SUPFAM" id="SSF47986">
    <property type="entry name" value="DEATH domain"/>
    <property type="match status" value="1"/>
</dbReference>
<dbReference type="InterPro" id="IPR000488">
    <property type="entry name" value="Death_dom"/>
</dbReference>
<feature type="repeat" description="ANK" evidence="1">
    <location>
        <begin position="156"/>
        <end position="188"/>
    </location>
</feature>